<organism evidence="1 2">
    <name type="scientific">Neisseria sicca VK64</name>
    <dbReference type="NCBI Taxonomy" id="1095748"/>
    <lineage>
        <taxon>Bacteria</taxon>
        <taxon>Pseudomonadati</taxon>
        <taxon>Pseudomonadota</taxon>
        <taxon>Betaproteobacteria</taxon>
        <taxon>Neisseriales</taxon>
        <taxon>Neisseriaceae</taxon>
        <taxon>Neisseria</taxon>
    </lineage>
</organism>
<accession>I2NWP0</accession>
<evidence type="ECO:0000313" key="1">
    <source>
        <dbReference type="EMBL" id="EIG30251.1"/>
    </source>
</evidence>
<sequence length="41" mass="4484">MAVHDASFIRRMGTGNLIFALNGRICKTGSSESCMMFSDDL</sequence>
<name>I2NWP0_NEISI</name>
<dbReference type="EMBL" id="AJMT01000009">
    <property type="protein sequence ID" value="EIG30251.1"/>
    <property type="molecule type" value="Genomic_DNA"/>
</dbReference>
<reference evidence="1 2" key="1">
    <citation type="submission" date="2012-04" db="EMBL/GenBank/DDBJ databases">
        <authorList>
            <person name="Harkins D.M."/>
            <person name="Madupu R."/>
            <person name="Durkin A.S."/>
            <person name="Torralba M."/>
            <person name="Methe B."/>
            <person name="Sutton G.G."/>
            <person name="Nelson K.E."/>
        </authorList>
    </citation>
    <scope>NUCLEOTIDE SEQUENCE [LARGE SCALE GENOMIC DNA]</scope>
    <source>
        <strain evidence="1 2">VK64</strain>
    </source>
</reference>
<dbReference type="Proteomes" id="UP000004473">
    <property type="component" value="Unassembled WGS sequence"/>
</dbReference>
<protein>
    <submittedName>
        <fullName evidence="1">Uncharacterized protein</fullName>
    </submittedName>
</protein>
<dbReference type="PATRIC" id="fig|1095748.3.peg.220"/>
<dbReference type="AlphaFoldDB" id="I2NWP0"/>
<proteinExistence type="predicted"/>
<gene>
    <name evidence="1" type="ORF">HMPREF1051_0215</name>
</gene>
<evidence type="ECO:0000313" key="2">
    <source>
        <dbReference type="Proteomes" id="UP000004473"/>
    </source>
</evidence>
<comment type="caution">
    <text evidence="1">The sequence shown here is derived from an EMBL/GenBank/DDBJ whole genome shotgun (WGS) entry which is preliminary data.</text>
</comment>